<dbReference type="InterPro" id="IPR052897">
    <property type="entry name" value="Sec-Metab_Biosynth_Hydrolase"/>
</dbReference>
<proteinExistence type="predicted"/>
<evidence type="ECO:0000259" key="2">
    <source>
        <dbReference type="Pfam" id="PF12697"/>
    </source>
</evidence>
<gene>
    <name evidence="3" type="ORF">IEZ26_00470</name>
</gene>
<feature type="signal peptide" evidence="1">
    <location>
        <begin position="1"/>
        <end position="31"/>
    </location>
</feature>
<keyword evidence="4" id="KW-1185">Reference proteome</keyword>
<feature type="domain" description="AB hydrolase-1" evidence="2">
    <location>
        <begin position="53"/>
        <end position="274"/>
    </location>
</feature>
<evidence type="ECO:0000256" key="1">
    <source>
        <dbReference type="SAM" id="SignalP"/>
    </source>
</evidence>
<dbReference type="PANTHER" id="PTHR37017:SF11">
    <property type="entry name" value="ESTERASE_LIPASE_THIOESTERASE DOMAIN-CONTAINING PROTEIN"/>
    <property type="match status" value="1"/>
</dbReference>
<keyword evidence="1" id="KW-0732">Signal</keyword>
<dbReference type="Proteomes" id="UP000618818">
    <property type="component" value="Unassembled WGS sequence"/>
</dbReference>
<dbReference type="EMBL" id="JACXYZ010000001">
    <property type="protein sequence ID" value="MBD3923078.1"/>
    <property type="molecule type" value="Genomic_DNA"/>
</dbReference>
<evidence type="ECO:0000313" key="3">
    <source>
        <dbReference type="EMBL" id="MBD3923078.1"/>
    </source>
</evidence>
<dbReference type="InterPro" id="IPR029058">
    <property type="entry name" value="AB_hydrolase_fold"/>
</dbReference>
<dbReference type="Gene3D" id="3.40.50.1820">
    <property type="entry name" value="alpha/beta hydrolase"/>
    <property type="match status" value="1"/>
</dbReference>
<keyword evidence="3" id="KW-0378">Hydrolase</keyword>
<feature type="chain" id="PRO_5045046854" evidence="1">
    <location>
        <begin position="32"/>
        <end position="284"/>
    </location>
</feature>
<evidence type="ECO:0000313" key="4">
    <source>
        <dbReference type="Proteomes" id="UP000618818"/>
    </source>
</evidence>
<dbReference type="GO" id="GO:0016787">
    <property type="term" value="F:hydrolase activity"/>
    <property type="evidence" value="ECO:0007669"/>
    <property type="project" value="UniProtKB-KW"/>
</dbReference>
<protein>
    <submittedName>
        <fullName evidence="3">Alpha/beta hydrolase</fullName>
    </submittedName>
</protein>
<reference evidence="3 4" key="1">
    <citation type="submission" date="2020-09" db="EMBL/GenBank/DDBJ databases">
        <title>novel species in genus Nocardioides.</title>
        <authorList>
            <person name="Zhang G."/>
        </authorList>
    </citation>
    <scope>NUCLEOTIDE SEQUENCE [LARGE SCALE GENOMIC DNA]</scope>
    <source>
        <strain evidence="3 4">KCTC 39551</strain>
    </source>
</reference>
<dbReference type="InterPro" id="IPR000073">
    <property type="entry name" value="AB_hydrolase_1"/>
</dbReference>
<organism evidence="3 4">
    <name type="scientific">Nocardioides cavernae</name>
    <dbReference type="NCBI Taxonomy" id="1921566"/>
    <lineage>
        <taxon>Bacteria</taxon>
        <taxon>Bacillati</taxon>
        <taxon>Actinomycetota</taxon>
        <taxon>Actinomycetes</taxon>
        <taxon>Propionibacteriales</taxon>
        <taxon>Nocardioidaceae</taxon>
        <taxon>Nocardioides</taxon>
    </lineage>
</organism>
<accession>A0ABR8N4J1</accession>
<sequence length="284" mass="29721">MFRSSRRLLAALGTILVAVLAATLLTSTSQAGAPSAWPPRVAHPDPGSGRPTVVMVHGAWADSSGWYESAEILRSRGLDVIALANPLRGLASDTAYVRSALETIEGPVVVVAHSYGGAVVTGAATGLPNVKALVYVAAFVPDEGEPVGALNELNPGSLINEQALIVRPFSTGTGGGADLYIRPEIFREAFAADLPARTARLMQMTQRPLSAAALGEPSGTPAWRTIPSWYLLATQDRTIPPATQQFMAARAGSTIVRVRSSHVAMQSHPESTAALVLAAARTVR</sequence>
<dbReference type="PANTHER" id="PTHR37017">
    <property type="entry name" value="AB HYDROLASE-1 DOMAIN-CONTAINING PROTEIN-RELATED"/>
    <property type="match status" value="1"/>
</dbReference>
<dbReference type="Pfam" id="PF12697">
    <property type="entry name" value="Abhydrolase_6"/>
    <property type="match status" value="1"/>
</dbReference>
<name>A0ABR8N4J1_9ACTN</name>
<comment type="caution">
    <text evidence="3">The sequence shown here is derived from an EMBL/GenBank/DDBJ whole genome shotgun (WGS) entry which is preliminary data.</text>
</comment>
<dbReference type="SUPFAM" id="SSF53474">
    <property type="entry name" value="alpha/beta-Hydrolases"/>
    <property type="match status" value="1"/>
</dbReference>
<dbReference type="RefSeq" id="WP_191192985.1">
    <property type="nucleotide sequence ID" value="NZ_JACXYZ010000001.1"/>
</dbReference>